<feature type="repeat" description="PPR" evidence="1">
    <location>
        <begin position="754"/>
        <end position="788"/>
    </location>
</feature>
<dbReference type="Gene3D" id="1.25.40.10">
    <property type="entry name" value="Tetratricopeptide repeat domain"/>
    <property type="match status" value="3"/>
</dbReference>
<dbReference type="PANTHER" id="PTHR47938:SF35">
    <property type="entry name" value="PENTATRICOPEPTIDE REPEAT-CONTAINING PROTEIN 4, MITOCHONDRIAL-RELATED"/>
    <property type="match status" value="1"/>
</dbReference>
<feature type="region of interest" description="Disordered" evidence="2">
    <location>
        <begin position="34"/>
        <end position="75"/>
    </location>
</feature>
<dbReference type="InterPro" id="IPR002885">
    <property type="entry name" value="PPR_rpt"/>
</dbReference>
<evidence type="ECO:0000313" key="3">
    <source>
        <dbReference type="EMBL" id="CAH0044015.1"/>
    </source>
</evidence>
<sequence>MSTSRTLCSRCTSHLTSSISQRSAAVARFTTLVESHETPKPTATVVREENSPRSHISQPDRKPRELSRQRRLPQRKPVDHIALFNEIVSKDDENTEISKPSAGNALEKKAALDSWEITAMINELKRQKTKPAAESNRMLREEIWPHVFALGQPLPKQLYLLTNEIINTVSHQMVNKHYFEAGAYTSLLRMSLLLGRRDLRLANKMIVGLCTVIQIEADYARRNLALNEMVDLWKMVSQMGRPSQRNWKRRFVFPSPEELVKDIKALQEQKPKYKKGSSVVDNTTKAFSAIFNQHEIGHIKFIIPAVLSTMAVMSDSTLLRPRRLQIAAPFLEVVQVALKYGKVDNAYIDEFLCDCIGTPVQDTTRLRVLAGKSWSQKVPDFLNRPDASWRQGLQNLSAIDLLANIQKQARMAHKADNVRAIISIWQDLMSASEDKPKLIIQMRENPDFLDYWHFLWCATRRPDMLQETNDLMSRIGLEPTLRTYTAMMNGWKISKDAEKIEALWGMLIGAKVKLDTHAWTERISGLIELGKPEDGIAALVNMFKLWKDAVNRRAPHEAVQPTIEVFNGAFRGLIRRDKKAAFEVLEWAGREGIKPDVRTYNIILRETFREKEVRADAQAGIQGLLKGMAAQGIEPDNATFTIILEEVLGSLVHATAAEQVAAVNTVFADIEGAGLQANMEMYGKMLFAVSSLSNGSEEAIEAVQKHMRQHGHPSFSPHMVLILIDRYLQRGLHDSTAIQKLLMKHGLTGIDTGDQRLWEHVLSAYAMTGDTARALAIYDELRQAGRPPTRLFCLRELLIGLIEDRRMDDAKRVVDEVLQELLSREEEVNERRWHHYFWHLAHAHGLLDMTKEPFALKRVVQYTY</sequence>
<dbReference type="EMBL" id="CABFOC020000005">
    <property type="protein sequence ID" value="CAH0044015.1"/>
    <property type="molecule type" value="Genomic_DNA"/>
</dbReference>
<dbReference type="PROSITE" id="PS51375">
    <property type="entry name" value="PPR"/>
    <property type="match status" value="1"/>
</dbReference>
<comment type="caution">
    <text evidence="3">The sequence shown here is derived from an EMBL/GenBank/DDBJ whole genome shotgun (WGS) entry which is preliminary data.</text>
</comment>
<evidence type="ECO:0000256" key="1">
    <source>
        <dbReference type="PROSITE-ProRule" id="PRU00708"/>
    </source>
</evidence>
<dbReference type="OrthoDB" id="185373at2759"/>
<dbReference type="InterPro" id="IPR011990">
    <property type="entry name" value="TPR-like_helical_dom_sf"/>
</dbReference>
<dbReference type="AlphaFoldDB" id="A0A9N9YT39"/>
<accession>A0A9N9YT39</accession>
<organism evidence="3 4">
    <name type="scientific">Clonostachys solani</name>
    <dbReference type="NCBI Taxonomy" id="160281"/>
    <lineage>
        <taxon>Eukaryota</taxon>
        <taxon>Fungi</taxon>
        <taxon>Dikarya</taxon>
        <taxon>Ascomycota</taxon>
        <taxon>Pezizomycotina</taxon>
        <taxon>Sordariomycetes</taxon>
        <taxon>Hypocreomycetidae</taxon>
        <taxon>Hypocreales</taxon>
        <taxon>Bionectriaceae</taxon>
        <taxon>Clonostachys</taxon>
    </lineage>
</organism>
<evidence type="ECO:0000256" key="2">
    <source>
        <dbReference type="SAM" id="MobiDB-lite"/>
    </source>
</evidence>
<dbReference type="PANTHER" id="PTHR47938">
    <property type="entry name" value="RESPIRATORY COMPLEX I CHAPERONE (CIA84), PUTATIVE (AFU_ORTHOLOGUE AFUA_2G06020)-RELATED"/>
    <property type="match status" value="1"/>
</dbReference>
<dbReference type="Pfam" id="PF13812">
    <property type="entry name" value="PPR_3"/>
    <property type="match status" value="1"/>
</dbReference>
<protein>
    <recommendedName>
        <fullName evidence="5">Pentatricopeptide repeat-containing protein</fullName>
    </recommendedName>
</protein>
<keyword evidence="4" id="KW-1185">Reference proteome</keyword>
<dbReference type="GO" id="GO:0003729">
    <property type="term" value="F:mRNA binding"/>
    <property type="evidence" value="ECO:0007669"/>
    <property type="project" value="TreeGrafter"/>
</dbReference>
<evidence type="ECO:0000313" key="4">
    <source>
        <dbReference type="Proteomes" id="UP000775872"/>
    </source>
</evidence>
<proteinExistence type="predicted"/>
<feature type="compositionally biased region" description="Basic and acidic residues" evidence="2">
    <location>
        <begin position="46"/>
        <end position="68"/>
    </location>
</feature>
<evidence type="ECO:0008006" key="5">
    <source>
        <dbReference type="Google" id="ProtNLM"/>
    </source>
</evidence>
<dbReference type="Proteomes" id="UP000775872">
    <property type="component" value="Unassembled WGS sequence"/>
</dbReference>
<gene>
    <name evidence="3" type="ORF">CSOL1703_00009772</name>
</gene>
<reference evidence="3" key="1">
    <citation type="submission" date="2021-10" db="EMBL/GenBank/DDBJ databases">
        <authorList>
            <person name="Piombo E."/>
        </authorList>
    </citation>
    <scope>NUCLEOTIDE SEQUENCE</scope>
</reference>
<name>A0A9N9YT39_9HYPO</name>